<name>A0A5M6CYW1_9BACT</name>
<dbReference type="InterPro" id="IPR014284">
    <property type="entry name" value="RNA_pol_sigma-70_dom"/>
</dbReference>
<organism evidence="8 9">
    <name type="scientific">Roseiconus nitratireducens</name>
    <dbReference type="NCBI Taxonomy" id="2605748"/>
    <lineage>
        <taxon>Bacteria</taxon>
        <taxon>Pseudomonadati</taxon>
        <taxon>Planctomycetota</taxon>
        <taxon>Planctomycetia</taxon>
        <taxon>Pirellulales</taxon>
        <taxon>Pirellulaceae</taxon>
        <taxon>Roseiconus</taxon>
    </lineage>
</organism>
<evidence type="ECO:0000259" key="7">
    <source>
        <dbReference type="Pfam" id="PF08281"/>
    </source>
</evidence>
<dbReference type="CDD" id="cd06171">
    <property type="entry name" value="Sigma70_r4"/>
    <property type="match status" value="1"/>
</dbReference>
<dbReference type="Pfam" id="PF08281">
    <property type="entry name" value="Sigma70_r4_2"/>
    <property type="match status" value="1"/>
</dbReference>
<feature type="domain" description="RNA polymerase sigma factor 70 region 4 type 2" evidence="7">
    <location>
        <begin position="150"/>
        <end position="200"/>
    </location>
</feature>
<evidence type="ECO:0000256" key="5">
    <source>
        <dbReference type="SAM" id="MobiDB-lite"/>
    </source>
</evidence>
<dbReference type="Pfam" id="PF04542">
    <property type="entry name" value="Sigma70_r2"/>
    <property type="match status" value="1"/>
</dbReference>
<dbReference type="Gene3D" id="1.10.10.10">
    <property type="entry name" value="Winged helix-like DNA-binding domain superfamily/Winged helix DNA-binding domain"/>
    <property type="match status" value="1"/>
</dbReference>
<dbReference type="PANTHER" id="PTHR43133:SF51">
    <property type="entry name" value="RNA POLYMERASE SIGMA FACTOR"/>
    <property type="match status" value="1"/>
</dbReference>
<dbReference type="RefSeq" id="WP_150079147.1">
    <property type="nucleotide sequence ID" value="NZ_VWOX01000018.1"/>
</dbReference>
<feature type="region of interest" description="Disordered" evidence="5">
    <location>
        <begin position="314"/>
        <end position="371"/>
    </location>
</feature>
<feature type="compositionally biased region" description="Pro residues" evidence="5">
    <location>
        <begin position="322"/>
        <end position="354"/>
    </location>
</feature>
<comment type="caution">
    <text evidence="8">The sequence shown here is derived from an EMBL/GenBank/DDBJ whole genome shotgun (WGS) entry which is preliminary data.</text>
</comment>
<evidence type="ECO:0000256" key="3">
    <source>
        <dbReference type="ARBA" id="ARBA00023082"/>
    </source>
</evidence>
<evidence type="ECO:0000313" key="9">
    <source>
        <dbReference type="Proteomes" id="UP000324479"/>
    </source>
</evidence>
<dbReference type="InterPro" id="IPR036388">
    <property type="entry name" value="WH-like_DNA-bd_sf"/>
</dbReference>
<dbReference type="SUPFAM" id="SSF88946">
    <property type="entry name" value="Sigma2 domain of RNA polymerase sigma factors"/>
    <property type="match status" value="1"/>
</dbReference>
<protein>
    <submittedName>
        <fullName evidence="8">Sigma-70 family RNA polymerase sigma factor</fullName>
    </submittedName>
</protein>
<proteinExistence type="inferred from homology"/>
<feature type="compositionally biased region" description="Low complexity" evidence="5">
    <location>
        <begin position="355"/>
        <end position="364"/>
    </location>
</feature>
<keyword evidence="2" id="KW-0805">Transcription regulation</keyword>
<dbReference type="InterPro" id="IPR013249">
    <property type="entry name" value="RNA_pol_sigma70_r4_t2"/>
</dbReference>
<keyword evidence="4" id="KW-0804">Transcription</keyword>
<dbReference type="InterPro" id="IPR013324">
    <property type="entry name" value="RNA_pol_sigma_r3/r4-like"/>
</dbReference>
<comment type="similarity">
    <text evidence="1">Belongs to the sigma-70 factor family. ECF subfamily.</text>
</comment>
<dbReference type="InterPro" id="IPR013325">
    <property type="entry name" value="RNA_pol_sigma_r2"/>
</dbReference>
<feature type="region of interest" description="Disordered" evidence="5">
    <location>
        <begin position="114"/>
        <end position="133"/>
    </location>
</feature>
<dbReference type="EMBL" id="VWOX01000018">
    <property type="protein sequence ID" value="KAA5539610.1"/>
    <property type="molecule type" value="Genomic_DNA"/>
</dbReference>
<keyword evidence="3" id="KW-0731">Sigma factor</keyword>
<dbReference type="InterPro" id="IPR039425">
    <property type="entry name" value="RNA_pol_sigma-70-like"/>
</dbReference>
<feature type="domain" description="RNA polymerase sigma-70 region 2" evidence="6">
    <location>
        <begin position="51"/>
        <end position="109"/>
    </location>
</feature>
<evidence type="ECO:0000256" key="4">
    <source>
        <dbReference type="ARBA" id="ARBA00023163"/>
    </source>
</evidence>
<sequence length="707" mass="75964">MSTQPPPADETIPCEITEDPREEAQGLQVLSDAELLDGWIQDQQPQAFAVLVQRYSRMVLSVCRRRCRTLSDADDAYQTAFLILAHHAHKIRRPECLPGWLQRVAQRAADATLHRSTPPLDPDPPAMNDVPAAEESPLDGIARRHEAIVLDEELAALPEHYRSAIVMHLYEGQSVQHLAEQFQTTLGAVRGRLQRGKQLLARRLRCRGVVPVLAFAAAGLSQCTASEAAAASSTFLADISSGTLPPAPTDPLLQPLVSKGARIMTPWNTLGSLAAVGTLAAVFLSPSPGDSAGNDQPSLHVDGAPILAQVPQPGPVIIQPVPRQPTAPRPAPPQPAPPQPAPPPKASPPAPAPSPYAGEAPPSSGDGKPMVWEKQYRPAKPTSQLAQDIQRRLDEPVNLSVSAAVGDLERQLEQSLSMPVIIDDRAISYAKLEPSRSVSGDFSDVPLRTALRKLLRPLGLKATVQDEALVVTADPGALVHQGIGVSRWINVDETFMEQLEETLAKQVDYDFQETPLSEAVATISQDLGLPLSIDRRSMEEIGLDQDVGVTAQYPSMPAYDFLSLMLSDLDCTLNVVHNQLLVSTLEAAEDNLLSRVYWLEGLNAAADYQDFIQLIESNIVPGTWEALGGNSSISPFDAARPAIAVRTTYGVHRQIERVIAAFRENSFVPDDVPERVQVPDTGQSQPFGMGGGMGGMGGGMGGGGGFF</sequence>
<dbReference type="PANTHER" id="PTHR43133">
    <property type="entry name" value="RNA POLYMERASE ECF-TYPE SIGMA FACTO"/>
    <property type="match status" value="1"/>
</dbReference>
<evidence type="ECO:0000313" key="8">
    <source>
        <dbReference type="EMBL" id="KAA5539610.1"/>
    </source>
</evidence>
<dbReference type="Gene3D" id="1.10.1740.10">
    <property type="match status" value="1"/>
</dbReference>
<dbReference type="SUPFAM" id="SSF88659">
    <property type="entry name" value="Sigma3 and sigma4 domains of RNA polymerase sigma factors"/>
    <property type="match status" value="1"/>
</dbReference>
<gene>
    <name evidence="8" type="ORF">FYK55_23885</name>
</gene>
<keyword evidence="9" id="KW-1185">Reference proteome</keyword>
<accession>A0A5M6CYW1</accession>
<dbReference type="AlphaFoldDB" id="A0A5M6CYW1"/>
<dbReference type="NCBIfam" id="TIGR02937">
    <property type="entry name" value="sigma70-ECF"/>
    <property type="match status" value="1"/>
</dbReference>
<evidence type="ECO:0000259" key="6">
    <source>
        <dbReference type="Pfam" id="PF04542"/>
    </source>
</evidence>
<evidence type="ECO:0000256" key="1">
    <source>
        <dbReference type="ARBA" id="ARBA00010641"/>
    </source>
</evidence>
<dbReference type="Proteomes" id="UP000324479">
    <property type="component" value="Unassembled WGS sequence"/>
</dbReference>
<evidence type="ECO:0000256" key="2">
    <source>
        <dbReference type="ARBA" id="ARBA00023015"/>
    </source>
</evidence>
<dbReference type="GO" id="GO:0006352">
    <property type="term" value="P:DNA-templated transcription initiation"/>
    <property type="evidence" value="ECO:0007669"/>
    <property type="project" value="InterPro"/>
</dbReference>
<feature type="region of interest" description="Disordered" evidence="5">
    <location>
        <begin position="672"/>
        <end position="692"/>
    </location>
</feature>
<reference evidence="8 9" key="1">
    <citation type="submission" date="2019-08" db="EMBL/GenBank/DDBJ databases">
        <authorList>
            <person name="Dhanesh K."/>
            <person name="Kumar G."/>
            <person name="Sasikala C."/>
            <person name="Venkata Ramana C."/>
        </authorList>
    </citation>
    <scope>NUCLEOTIDE SEQUENCE [LARGE SCALE GENOMIC DNA]</scope>
    <source>
        <strain evidence="8 9">JC645</strain>
    </source>
</reference>
<dbReference type="InterPro" id="IPR007627">
    <property type="entry name" value="RNA_pol_sigma70_r2"/>
</dbReference>
<dbReference type="GO" id="GO:0016987">
    <property type="term" value="F:sigma factor activity"/>
    <property type="evidence" value="ECO:0007669"/>
    <property type="project" value="UniProtKB-KW"/>
</dbReference>
<dbReference type="GO" id="GO:0003677">
    <property type="term" value="F:DNA binding"/>
    <property type="evidence" value="ECO:0007669"/>
    <property type="project" value="InterPro"/>
</dbReference>